<proteinExistence type="predicted"/>
<dbReference type="RefSeq" id="WP_107272204.1">
    <property type="nucleotide sequence ID" value="NZ_JGVO01000130.1"/>
</dbReference>
<comment type="caution">
    <text evidence="2">The sequence shown here is derived from an EMBL/GenBank/DDBJ whole genome shotgun (WGS) entry which is preliminary data.</text>
</comment>
<dbReference type="EMBL" id="PYMA01000010">
    <property type="protein sequence ID" value="PSW18565.1"/>
    <property type="molecule type" value="Genomic_DNA"/>
</dbReference>
<keyword evidence="3" id="KW-1185">Reference proteome</keyword>
<gene>
    <name evidence="2" type="ORF">C9I98_15990</name>
</gene>
<dbReference type="OrthoDB" id="5915569at2"/>
<reference evidence="2 3" key="1">
    <citation type="submission" date="2018-01" db="EMBL/GenBank/DDBJ databases">
        <title>Whole genome sequencing of Histamine producing bacteria.</title>
        <authorList>
            <person name="Butler K."/>
        </authorList>
    </citation>
    <scope>NUCLEOTIDE SEQUENCE [LARGE SCALE GENOMIC DNA]</scope>
    <source>
        <strain evidence="2 3">DSM 100436</strain>
    </source>
</reference>
<protein>
    <recommendedName>
        <fullName evidence="4">DUF2884 domain-containing protein</fullName>
    </recommendedName>
</protein>
<evidence type="ECO:0000256" key="1">
    <source>
        <dbReference type="SAM" id="SignalP"/>
    </source>
</evidence>
<evidence type="ECO:0000313" key="3">
    <source>
        <dbReference type="Proteomes" id="UP000241771"/>
    </source>
</evidence>
<evidence type="ECO:0000313" key="2">
    <source>
        <dbReference type="EMBL" id="PSW18565.1"/>
    </source>
</evidence>
<accession>A0A2T3NQN2</accession>
<feature type="signal peptide" evidence="1">
    <location>
        <begin position="1"/>
        <end position="26"/>
    </location>
</feature>
<name>A0A2T3NQN2_9GAMM</name>
<dbReference type="Proteomes" id="UP000241771">
    <property type="component" value="Unassembled WGS sequence"/>
</dbReference>
<sequence length="138" mass="15694">MLLRHSRLFCSAVGLSVLSWMLPVSAQEVHEPICQPQWHNVMSLQDGALQLELSGETFKIQSSGQLYFGIHKVKLNPEQTAALADYHKLMLDDLPYTLSHSQLIDDEMCDRVAVRQAKEHEIQSLIPALNRWQSVTLE</sequence>
<keyword evidence="1" id="KW-0732">Signal</keyword>
<feature type="chain" id="PRO_5015394081" description="DUF2884 domain-containing protein" evidence="1">
    <location>
        <begin position="27"/>
        <end position="138"/>
    </location>
</feature>
<dbReference type="AlphaFoldDB" id="A0A2T3NQN2"/>
<organism evidence="2 3">
    <name type="scientific">Photobacterium sanctipauli</name>
    <dbReference type="NCBI Taxonomy" id="1342794"/>
    <lineage>
        <taxon>Bacteria</taxon>
        <taxon>Pseudomonadati</taxon>
        <taxon>Pseudomonadota</taxon>
        <taxon>Gammaproteobacteria</taxon>
        <taxon>Vibrionales</taxon>
        <taxon>Vibrionaceae</taxon>
        <taxon>Photobacterium</taxon>
    </lineage>
</organism>
<evidence type="ECO:0008006" key="4">
    <source>
        <dbReference type="Google" id="ProtNLM"/>
    </source>
</evidence>